<dbReference type="Gene3D" id="1.10.260.40">
    <property type="entry name" value="lambda repressor-like DNA-binding domains"/>
    <property type="match status" value="1"/>
</dbReference>
<dbReference type="OrthoDB" id="9801039at2"/>
<organism evidence="3 4">
    <name type="scientific">Pseudomonas graminis</name>
    <dbReference type="NCBI Taxonomy" id="158627"/>
    <lineage>
        <taxon>Bacteria</taxon>
        <taxon>Pseudomonadati</taxon>
        <taxon>Pseudomonadota</taxon>
        <taxon>Gammaproteobacteria</taxon>
        <taxon>Pseudomonadales</taxon>
        <taxon>Pseudomonadaceae</taxon>
        <taxon>Pseudomonas</taxon>
    </lineage>
</organism>
<dbReference type="AlphaFoldDB" id="A0A1C2D9R7"/>
<dbReference type="InterPro" id="IPR010982">
    <property type="entry name" value="Lambda_DNA-bd_dom_sf"/>
</dbReference>
<evidence type="ECO:0000313" key="3">
    <source>
        <dbReference type="EMBL" id="OCX11455.1"/>
    </source>
</evidence>
<dbReference type="GO" id="GO:0003677">
    <property type="term" value="F:DNA binding"/>
    <property type="evidence" value="ECO:0007669"/>
    <property type="project" value="InterPro"/>
</dbReference>
<feature type="domain" description="HTH cro/C1-type" evidence="2">
    <location>
        <begin position="9"/>
        <end position="62"/>
    </location>
</feature>
<evidence type="ECO:0000259" key="2">
    <source>
        <dbReference type="PROSITE" id="PS50943"/>
    </source>
</evidence>
<dbReference type="Pfam" id="PF01381">
    <property type="entry name" value="HTH_3"/>
    <property type="match status" value="1"/>
</dbReference>
<dbReference type="PROSITE" id="PS50943">
    <property type="entry name" value="HTH_CROC1"/>
    <property type="match status" value="1"/>
</dbReference>
<name>A0A1C2D9R7_9PSED</name>
<dbReference type="EMBL" id="MDEN01000069">
    <property type="protein sequence ID" value="OCX11455.1"/>
    <property type="molecule type" value="Genomic_DNA"/>
</dbReference>
<dbReference type="InterPro" id="IPR001387">
    <property type="entry name" value="Cro/C1-type_HTH"/>
</dbReference>
<gene>
    <name evidence="3" type="ORF">BBI10_25050</name>
</gene>
<reference evidence="3 4" key="1">
    <citation type="submission" date="2016-08" db="EMBL/GenBank/DDBJ databases">
        <title>Whole genome sequence of Pseudomonas graminis strain UASWS1507, a potential biological control agent for agriculture.</title>
        <authorList>
            <person name="Crovadore J."/>
            <person name="Calmin G."/>
            <person name="Chablais R."/>
            <person name="Cochard B."/>
            <person name="Lefort F."/>
        </authorList>
    </citation>
    <scope>NUCLEOTIDE SEQUENCE [LARGE SCALE GENOMIC DNA]</scope>
    <source>
        <strain evidence="3 4">UASWS1507</strain>
    </source>
</reference>
<dbReference type="RefSeq" id="WP_065992734.1">
    <property type="nucleotide sequence ID" value="NZ_MDEN01000069.1"/>
</dbReference>
<feature type="region of interest" description="Disordered" evidence="1">
    <location>
        <begin position="84"/>
        <end position="111"/>
    </location>
</feature>
<protein>
    <recommendedName>
        <fullName evidence="2">HTH cro/C1-type domain-containing protein</fullName>
    </recommendedName>
</protein>
<dbReference type="SUPFAM" id="SSF47413">
    <property type="entry name" value="lambda repressor-like DNA-binding domains"/>
    <property type="match status" value="1"/>
</dbReference>
<dbReference type="CDD" id="cd00093">
    <property type="entry name" value="HTH_XRE"/>
    <property type="match status" value="1"/>
</dbReference>
<dbReference type="SMART" id="SM00530">
    <property type="entry name" value="HTH_XRE"/>
    <property type="match status" value="1"/>
</dbReference>
<sequence length="111" mass="12225">MKTTLLDQIRKRRLALGLQIQQMPLRAGLTRQQYGKIEAGGNPRLTTLDQIAEGLDAALLLVPKSKLAAVQRILDSEAAHDIDRPYAAQVSESSGPEHFIHEADESPWGDL</sequence>
<evidence type="ECO:0000256" key="1">
    <source>
        <dbReference type="SAM" id="MobiDB-lite"/>
    </source>
</evidence>
<comment type="caution">
    <text evidence="3">The sequence shown here is derived from an EMBL/GenBank/DDBJ whole genome shotgun (WGS) entry which is preliminary data.</text>
</comment>
<accession>A0A1C2D9R7</accession>
<dbReference type="Proteomes" id="UP000095143">
    <property type="component" value="Unassembled WGS sequence"/>
</dbReference>
<evidence type="ECO:0000313" key="4">
    <source>
        <dbReference type="Proteomes" id="UP000095143"/>
    </source>
</evidence>
<proteinExistence type="predicted"/>